<reference evidence="2" key="1">
    <citation type="journal article" date="2017" name="Nature">
        <title>The sunflower genome provides insights into oil metabolism, flowering and Asterid evolution.</title>
        <authorList>
            <person name="Badouin H."/>
            <person name="Gouzy J."/>
            <person name="Grassa C.J."/>
            <person name="Murat F."/>
            <person name="Staton S.E."/>
            <person name="Cottret L."/>
            <person name="Lelandais-Briere C."/>
            <person name="Owens G.L."/>
            <person name="Carrere S."/>
            <person name="Mayjonade B."/>
            <person name="Legrand L."/>
            <person name="Gill N."/>
            <person name="Kane N.C."/>
            <person name="Bowers J.E."/>
            <person name="Hubner S."/>
            <person name="Bellec A."/>
            <person name="Berard A."/>
            <person name="Berges H."/>
            <person name="Blanchet N."/>
            <person name="Boniface M.C."/>
            <person name="Brunel D."/>
            <person name="Catrice O."/>
            <person name="Chaidir N."/>
            <person name="Claudel C."/>
            <person name="Donnadieu C."/>
            <person name="Faraut T."/>
            <person name="Fievet G."/>
            <person name="Helmstetter N."/>
            <person name="King M."/>
            <person name="Knapp S.J."/>
            <person name="Lai Z."/>
            <person name="Le Paslier M.C."/>
            <person name="Lippi Y."/>
            <person name="Lorenzon L."/>
            <person name="Mandel J.R."/>
            <person name="Marage G."/>
            <person name="Marchand G."/>
            <person name="Marquand E."/>
            <person name="Bret-Mestries E."/>
            <person name="Morien E."/>
            <person name="Nambeesan S."/>
            <person name="Nguyen T."/>
            <person name="Pegot-Espagnet P."/>
            <person name="Pouilly N."/>
            <person name="Raftis F."/>
            <person name="Sallet E."/>
            <person name="Schiex T."/>
            <person name="Thomas J."/>
            <person name="Vandecasteele C."/>
            <person name="Vares D."/>
            <person name="Vear F."/>
            <person name="Vautrin S."/>
            <person name="Crespi M."/>
            <person name="Mangin B."/>
            <person name="Burke J.M."/>
            <person name="Salse J."/>
            <person name="Munos S."/>
            <person name="Vincourt P."/>
            <person name="Rieseberg L.H."/>
            <person name="Langlade N.B."/>
        </authorList>
    </citation>
    <scope>NUCLEOTIDE SEQUENCE [LARGE SCALE GENOMIC DNA]</scope>
    <source>
        <strain evidence="2">cv. SF193</strain>
    </source>
</reference>
<keyword evidence="2" id="KW-1185">Reference proteome</keyword>
<gene>
    <name evidence="1" type="ORF">HannXRQ_Chr17g0545541</name>
</gene>
<dbReference type="InParanoid" id="A0A251RN88"/>
<name>A0A251RN88_HELAN</name>
<sequence>MQKYDLDNGLKLVQIKKSWLTLLHFKKHVQVMLQAVSISLEADRWLWEVCPSRSFSISNIKKALLSFNRVQPAYVLEWNNRVPKKVVDEIPQQENRSNGQN</sequence>
<accession>A0A251RN88</accession>
<dbReference type="Proteomes" id="UP000215914">
    <property type="component" value="Chromosome 17"/>
</dbReference>
<organism evidence="1 2">
    <name type="scientific">Helianthus annuus</name>
    <name type="common">Common sunflower</name>
    <dbReference type="NCBI Taxonomy" id="4232"/>
    <lineage>
        <taxon>Eukaryota</taxon>
        <taxon>Viridiplantae</taxon>
        <taxon>Streptophyta</taxon>
        <taxon>Embryophyta</taxon>
        <taxon>Tracheophyta</taxon>
        <taxon>Spermatophyta</taxon>
        <taxon>Magnoliopsida</taxon>
        <taxon>eudicotyledons</taxon>
        <taxon>Gunneridae</taxon>
        <taxon>Pentapetalae</taxon>
        <taxon>asterids</taxon>
        <taxon>campanulids</taxon>
        <taxon>Asterales</taxon>
        <taxon>Asteraceae</taxon>
        <taxon>Asteroideae</taxon>
        <taxon>Heliantheae alliance</taxon>
        <taxon>Heliantheae</taxon>
        <taxon>Helianthus</taxon>
    </lineage>
</organism>
<evidence type="ECO:0000313" key="1">
    <source>
        <dbReference type="EMBL" id="OTF85958.1"/>
    </source>
</evidence>
<proteinExistence type="predicted"/>
<dbReference type="AlphaFoldDB" id="A0A251RN88"/>
<protein>
    <submittedName>
        <fullName evidence="1">Uncharacterized protein</fullName>
    </submittedName>
</protein>
<evidence type="ECO:0000313" key="2">
    <source>
        <dbReference type="Proteomes" id="UP000215914"/>
    </source>
</evidence>
<dbReference type="EMBL" id="CM007906">
    <property type="protein sequence ID" value="OTF85958.1"/>
    <property type="molecule type" value="Genomic_DNA"/>
</dbReference>